<dbReference type="GO" id="GO:1901137">
    <property type="term" value="P:carbohydrate derivative biosynthetic process"/>
    <property type="evidence" value="ECO:0007669"/>
    <property type="project" value="UniProtKB-ARBA"/>
</dbReference>
<dbReference type="GO" id="GO:0016757">
    <property type="term" value="F:glycosyltransferase activity"/>
    <property type="evidence" value="ECO:0007669"/>
    <property type="project" value="UniProtKB-KW"/>
</dbReference>
<reference evidence="4" key="1">
    <citation type="submission" date="2021-03" db="EMBL/GenBank/DDBJ databases">
        <title>Whole genome shotgun sequence of Actinoplanes consettensis NBRC 14913.</title>
        <authorList>
            <person name="Komaki H."/>
            <person name="Tamura T."/>
        </authorList>
    </citation>
    <scope>NUCLEOTIDE SEQUENCE</scope>
    <source>
        <strain evidence="4">NBRC 14913</strain>
    </source>
</reference>
<keyword evidence="2" id="KW-0808">Transferase</keyword>
<feature type="domain" description="Glycosyltransferase subfamily 4-like N-terminal" evidence="3">
    <location>
        <begin position="14"/>
        <end position="172"/>
    </location>
</feature>
<dbReference type="CDD" id="cd03801">
    <property type="entry name" value="GT4_PimA-like"/>
    <property type="match status" value="1"/>
</dbReference>
<dbReference type="InterPro" id="IPR050194">
    <property type="entry name" value="Glycosyltransferase_grp1"/>
</dbReference>
<dbReference type="InterPro" id="IPR028098">
    <property type="entry name" value="Glyco_trans_4-like_N"/>
</dbReference>
<dbReference type="EMBL" id="BOQP01000001">
    <property type="protein sequence ID" value="GIM66213.1"/>
    <property type="molecule type" value="Genomic_DNA"/>
</dbReference>
<dbReference type="PANTHER" id="PTHR45947:SF3">
    <property type="entry name" value="SULFOQUINOVOSYL TRANSFERASE SQD2"/>
    <property type="match status" value="1"/>
</dbReference>
<evidence type="ECO:0000259" key="3">
    <source>
        <dbReference type="Pfam" id="PF13439"/>
    </source>
</evidence>
<name>A0A919S8I7_9ACTN</name>
<keyword evidence="5" id="KW-1185">Reference proteome</keyword>
<evidence type="ECO:0000313" key="5">
    <source>
        <dbReference type="Proteomes" id="UP000680865"/>
    </source>
</evidence>
<protein>
    <submittedName>
        <fullName evidence="4">GDP-mannose-dependent alpha-(1-2)-phosphatidylinositol mannosyltransferase</fullName>
    </submittedName>
</protein>
<dbReference type="RefSeq" id="WP_212995210.1">
    <property type="nucleotide sequence ID" value="NZ_BAAATW010000001.1"/>
</dbReference>
<gene>
    <name evidence="4" type="ORF">Aco04nite_00960</name>
</gene>
<evidence type="ECO:0000256" key="1">
    <source>
        <dbReference type="ARBA" id="ARBA00022676"/>
    </source>
</evidence>
<dbReference type="PANTHER" id="PTHR45947">
    <property type="entry name" value="SULFOQUINOVOSYL TRANSFERASE SQD2"/>
    <property type="match status" value="1"/>
</dbReference>
<dbReference type="Gene3D" id="3.40.50.2000">
    <property type="entry name" value="Glycogen Phosphorylase B"/>
    <property type="match status" value="2"/>
</dbReference>
<accession>A0A919S8I7</accession>
<dbReference type="AlphaFoldDB" id="A0A919S8I7"/>
<comment type="caution">
    <text evidence="4">The sequence shown here is derived from an EMBL/GenBank/DDBJ whole genome shotgun (WGS) entry which is preliminary data.</text>
</comment>
<dbReference type="Pfam" id="PF13439">
    <property type="entry name" value="Glyco_transf_4"/>
    <property type="match status" value="1"/>
</dbReference>
<dbReference type="Proteomes" id="UP000680865">
    <property type="component" value="Unassembled WGS sequence"/>
</dbReference>
<keyword evidence="1 4" id="KW-0328">Glycosyltransferase</keyword>
<evidence type="ECO:0000256" key="2">
    <source>
        <dbReference type="ARBA" id="ARBA00022679"/>
    </source>
</evidence>
<organism evidence="4 5">
    <name type="scientific">Winogradskya consettensis</name>
    <dbReference type="NCBI Taxonomy" id="113560"/>
    <lineage>
        <taxon>Bacteria</taxon>
        <taxon>Bacillati</taxon>
        <taxon>Actinomycetota</taxon>
        <taxon>Actinomycetes</taxon>
        <taxon>Micromonosporales</taxon>
        <taxon>Micromonosporaceae</taxon>
        <taxon>Winogradskya</taxon>
    </lineage>
</organism>
<evidence type="ECO:0000313" key="4">
    <source>
        <dbReference type="EMBL" id="GIM66213.1"/>
    </source>
</evidence>
<dbReference type="Pfam" id="PF13692">
    <property type="entry name" value="Glyco_trans_1_4"/>
    <property type="match status" value="1"/>
</dbReference>
<proteinExistence type="predicted"/>
<dbReference type="SUPFAM" id="SSF53756">
    <property type="entry name" value="UDP-Glycosyltransferase/glycogen phosphorylase"/>
    <property type="match status" value="1"/>
</dbReference>
<sequence length="384" mass="40634">MRIGIVSPYSFDVPGGVQNHIVDLAEALIGLGHEVSVLAPADEDSELPPYVVAAGRALPLPYNGSVARIAFGPVSTARVRRWIARGKFDVLHVHEPLTLSLSLLAVLSARGPVVATFHTAMTRSRALSAAQGLLQLVIEKITARIAVSELARKVQVEHLGGGAVEIPNGVAVAKFAGVPALPGWPGEGGTLGFLGRFTESRKGFEIVRTAYVSLARERPGLRLLVAGPGDREGLYDQFPAELRPRIEFLGLVSEADKARMLRSVDIYVAPNTGGESFGMILTEAMAAGAAIAASDLDAFKRVLDGGRAGALFPTGDAEALTVLLGELLDDPARRAELAARATIAVQAFDWPSVAQRVLEVYATAIEATDGRVMDEEWAEPRPGA</sequence>